<dbReference type="Gene3D" id="3.40.50.850">
    <property type="entry name" value="Isochorismatase-like"/>
    <property type="match status" value="1"/>
</dbReference>
<evidence type="ECO:0000256" key="1">
    <source>
        <dbReference type="ARBA" id="ARBA00022801"/>
    </source>
</evidence>
<name>A0A366LRY2_9ACTN</name>
<reference evidence="3 4" key="1">
    <citation type="submission" date="2018-06" db="EMBL/GenBank/DDBJ databases">
        <title>Sphaerisporangium craniellae sp. nov., isolated from a marine sponge in the South China Sea.</title>
        <authorList>
            <person name="Li L."/>
        </authorList>
    </citation>
    <scope>NUCLEOTIDE SEQUENCE [LARGE SCALE GENOMIC DNA]</scope>
    <source>
        <strain evidence="3 4">LHW63015</strain>
    </source>
</reference>
<dbReference type="PANTHER" id="PTHR43540">
    <property type="entry name" value="PEROXYUREIDOACRYLATE/UREIDOACRYLATE AMIDOHYDROLASE-RELATED"/>
    <property type="match status" value="1"/>
</dbReference>
<dbReference type="PIRSF" id="PIRSF001111">
    <property type="entry name" value="Isochorismatase"/>
    <property type="match status" value="1"/>
</dbReference>
<evidence type="ECO:0000313" key="3">
    <source>
        <dbReference type="EMBL" id="RBQ16064.1"/>
    </source>
</evidence>
<dbReference type="Pfam" id="PF00857">
    <property type="entry name" value="Isochorismatase"/>
    <property type="match status" value="1"/>
</dbReference>
<dbReference type="PRINTS" id="PR01398">
    <property type="entry name" value="ISCHRISMTASE"/>
</dbReference>
<dbReference type="GO" id="GO:0008908">
    <property type="term" value="F:isochorismatase activity"/>
    <property type="evidence" value="ECO:0007669"/>
    <property type="project" value="InterPro"/>
</dbReference>
<protein>
    <submittedName>
        <fullName evidence="3">Isochorismatase</fullName>
    </submittedName>
</protein>
<dbReference type="EMBL" id="QMEY01000019">
    <property type="protein sequence ID" value="RBQ16064.1"/>
    <property type="molecule type" value="Genomic_DNA"/>
</dbReference>
<dbReference type="InterPro" id="IPR050272">
    <property type="entry name" value="Isochorismatase-like_hydrls"/>
</dbReference>
<evidence type="ECO:0000259" key="2">
    <source>
        <dbReference type="Pfam" id="PF00857"/>
    </source>
</evidence>
<dbReference type="SUPFAM" id="SSF52499">
    <property type="entry name" value="Isochorismatase-like hydrolases"/>
    <property type="match status" value="1"/>
</dbReference>
<gene>
    <name evidence="3" type="ORF">DP939_32685</name>
</gene>
<dbReference type="InterPro" id="IPR016291">
    <property type="entry name" value="Isochorismatase"/>
</dbReference>
<feature type="domain" description="Isochorismatase-like" evidence="2">
    <location>
        <begin position="30"/>
        <end position="202"/>
    </location>
</feature>
<evidence type="ECO:0000313" key="4">
    <source>
        <dbReference type="Proteomes" id="UP000253303"/>
    </source>
</evidence>
<comment type="caution">
    <text evidence="3">The sequence shown here is derived from an EMBL/GenBank/DDBJ whole genome shotgun (WGS) entry which is preliminary data.</text>
</comment>
<dbReference type="Proteomes" id="UP000253303">
    <property type="component" value="Unassembled WGS sequence"/>
</dbReference>
<dbReference type="RefSeq" id="WP_113984686.1">
    <property type="nucleotide sequence ID" value="NZ_QMEY01000019.1"/>
</dbReference>
<dbReference type="PANTHER" id="PTHR43540:SF3">
    <property type="entry name" value="ENTEROBACTIN SYNTHASE COMPONENT B"/>
    <property type="match status" value="1"/>
</dbReference>
<dbReference type="AlphaFoldDB" id="A0A366LRY2"/>
<proteinExistence type="predicted"/>
<dbReference type="InterPro" id="IPR036380">
    <property type="entry name" value="Isochorismatase-like_sf"/>
</dbReference>
<sequence>MAIPAIAPYPMPAETPANRVAWEPDAGRAVLLIHDMQNYFLRAFTPGASPLVELMANALALRELCGGLGVPVVYSAQPGGQSSEQRGLLLDFWGDGIGPDPEDAAIVAELAPRPGDVLLTKWRYSAYQRTGLAELMTELGRDQLIVCGVYAHIGVLMTACEAFMRDVRPFVVADAVADFSPEHHEMALEYAAQRCAVTTTTARISRALAGAVAGV</sequence>
<keyword evidence="4" id="KW-1185">Reference proteome</keyword>
<dbReference type="InterPro" id="IPR000868">
    <property type="entry name" value="Isochorismatase-like_dom"/>
</dbReference>
<keyword evidence="1" id="KW-0378">Hydrolase</keyword>
<organism evidence="3 4">
    <name type="scientific">Spongiactinospora rosea</name>
    <dbReference type="NCBI Taxonomy" id="2248750"/>
    <lineage>
        <taxon>Bacteria</taxon>
        <taxon>Bacillati</taxon>
        <taxon>Actinomycetota</taxon>
        <taxon>Actinomycetes</taxon>
        <taxon>Streptosporangiales</taxon>
        <taxon>Streptosporangiaceae</taxon>
        <taxon>Spongiactinospora</taxon>
    </lineage>
</organism>
<dbReference type="OrthoDB" id="5794853at2"/>
<accession>A0A366LRY2</accession>